<sequence length="73" mass="7768">MIDHQDKRKASPMKLDQQSPLKKTATDGEVSVDLVNSSPSHKQEDTGTQASVDSKIGSPSSSGQLKNQITTDG</sequence>
<comment type="caution">
    <text evidence="2">The sequence shown here is derived from an EMBL/GenBank/DDBJ whole genome shotgun (WGS) entry which is preliminary data.</text>
</comment>
<feature type="region of interest" description="Disordered" evidence="1">
    <location>
        <begin position="1"/>
        <end position="73"/>
    </location>
</feature>
<proteinExistence type="predicted"/>
<dbReference type="AlphaFoldDB" id="A0A392U9L8"/>
<organism evidence="2 3">
    <name type="scientific">Trifolium medium</name>
    <dbReference type="NCBI Taxonomy" id="97028"/>
    <lineage>
        <taxon>Eukaryota</taxon>
        <taxon>Viridiplantae</taxon>
        <taxon>Streptophyta</taxon>
        <taxon>Embryophyta</taxon>
        <taxon>Tracheophyta</taxon>
        <taxon>Spermatophyta</taxon>
        <taxon>Magnoliopsida</taxon>
        <taxon>eudicotyledons</taxon>
        <taxon>Gunneridae</taxon>
        <taxon>Pentapetalae</taxon>
        <taxon>rosids</taxon>
        <taxon>fabids</taxon>
        <taxon>Fabales</taxon>
        <taxon>Fabaceae</taxon>
        <taxon>Papilionoideae</taxon>
        <taxon>50 kb inversion clade</taxon>
        <taxon>NPAAA clade</taxon>
        <taxon>Hologalegina</taxon>
        <taxon>IRL clade</taxon>
        <taxon>Trifolieae</taxon>
        <taxon>Trifolium</taxon>
    </lineage>
</organism>
<feature type="non-terminal residue" evidence="2">
    <location>
        <position position="73"/>
    </location>
</feature>
<dbReference type="EMBL" id="LXQA010770715">
    <property type="protein sequence ID" value="MCI70199.1"/>
    <property type="molecule type" value="Genomic_DNA"/>
</dbReference>
<keyword evidence="2" id="KW-0396">Initiation factor</keyword>
<protein>
    <submittedName>
        <fullName evidence="2">Transcription initiation factor TFIID subunit 6-like</fullName>
    </submittedName>
</protein>
<dbReference type="Proteomes" id="UP000265520">
    <property type="component" value="Unassembled WGS sequence"/>
</dbReference>
<feature type="compositionally biased region" description="Polar residues" evidence="1">
    <location>
        <begin position="34"/>
        <end position="73"/>
    </location>
</feature>
<evidence type="ECO:0000313" key="2">
    <source>
        <dbReference type="EMBL" id="MCI70199.1"/>
    </source>
</evidence>
<evidence type="ECO:0000313" key="3">
    <source>
        <dbReference type="Proteomes" id="UP000265520"/>
    </source>
</evidence>
<evidence type="ECO:0000256" key="1">
    <source>
        <dbReference type="SAM" id="MobiDB-lite"/>
    </source>
</evidence>
<reference evidence="2 3" key="1">
    <citation type="journal article" date="2018" name="Front. Plant Sci.">
        <title>Red Clover (Trifolium pratense) and Zigzag Clover (T. medium) - A Picture of Genomic Similarities and Differences.</title>
        <authorList>
            <person name="Dluhosova J."/>
            <person name="Istvanek J."/>
            <person name="Nedelnik J."/>
            <person name="Repkova J."/>
        </authorList>
    </citation>
    <scope>NUCLEOTIDE SEQUENCE [LARGE SCALE GENOMIC DNA]</scope>
    <source>
        <strain evidence="3">cv. 10/8</strain>
        <tissue evidence="2">Leaf</tissue>
    </source>
</reference>
<accession>A0A392U9L8</accession>
<keyword evidence="3" id="KW-1185">Reference proteome</keyword>
<name>A0A392U9L8_9FABA</name>
<dbReference type="GO" id="GO:0003743">
    <property type="term" value="F:translation initiation factor activity"/>
    <property type="evidence" value="ECO:0007669"/>
    <property type="project" value="UniProtKB-KW"/>
</dbReference>
<keyword evidence="2" id="KW-0648">Protein biosynthesis</keyword>